<gene>
    <name evidence="1" type="primary">ORF92720</name>
</gene>
<protein>
    <submittedName>
        <fullName evidence="1">Uncharacterized protein</fullName>
    </submittedName>
</protein>
<organism evidence="1">
    <name type="scientific">Arion vulgaris</name>
    <dbReference type="NCBI Taxonomy" id="1028688"/>
    <lineage>
        <taxon>Eukaryota</taxon>
        <taxon>Metazoa</taxon>
        <taxon>Spiralia</taxon>
        <taxon>Lophotrochozoa</taxon>
        <taxon>Mollusca</taxon>
        <taxon>Gastropoda</taxon>
        <taxon>Heterobranchia</taxon>
        <taxon>Euthyneura</taxon>
        <taxon>Panpulmonata</taxon>
        <taxon>Eupulmonata</taxon>
        <taxon>Stylommatophora</taxon>
        <taxon>Helicina</taxon>
        <taxon>Arionoidea</taxon>
        <taxon>Arionidae</taxon>
        <taxon>Arion</taxon>
    </lineage>
</organism>
<evidence type="ECO:0000313" key="1">
    <source>
        <dbReference type="EMBL" id="CEK74822.1"/>
    </source>
</evidence>
<reference evidence="1" key="1">
    <citation type="submission" date="2014-12" db="EMBL/GenBank/DDBJ databases">
        <title>Insight into the proteome of Arion vulgaris.</title>
        <authorList>
            <person name="Aradska J."/>
            <person name="Bulat T."/>
            <person name="Smidak R."/>
            <person name="Sarate P."/>
            <person name="Gangsoo J."/>
            <person name="Sialana F."/>
            <person name="Bilban M."/>
            <person name="Lubec G."/>
        </authorList>
    </citation>
    <scope>NUCLEOTIDE SEQUENCE</scope>
    <source>
        <tissue evidence="1">Skin</tissue>
    </source>
</reference>
<dbReference type="AlphaFoldDB" id="A0A0B7A2I0"/>
<name>A0A0B7A2I0_9EUPU</name>
<proteinExistence type="predicted"/>
<dbReference type="EMBL" id="HACG01027957">
    <property type="protein sequence ID" value="CEK74822.1"/>
    <property type="molecule type" value="Transcribed_RNA"/>
</dbReference>
<accession>A0A0B7A2I0</accession>
<sequence>MTYWAEPPAKQIEPNMTTTMQQLQTTHTKQKSTSCWSVLDSGVLDSGKLEETFFQHIHLSKTPYLVQTISLPNID</sequence>